<sequence length="277" mass="30176">MDNYCSKNEADVAGATLIVRLAADGLRLAQSDGAGRIVARSWEVDPAISVLANLKAMLATVQRPPQGFARVCAVTCDHRVTIVPTALHDDRLAHDVCDACFDLEDCDALESRIVPHAGCVALFAFNRFVKRYLTAEFGRVDYFNTFALLLDEASARANGCAGRVVTAVLSGGLMAVYAHEAGKLLFSNVFECEDDNLRLFYLLHVWRALGFSQLDDRLDIVCLEGDVSGFVQLARLYVSQIVQVGRDMSGMSVLGNDRAMTEDMACLSHGANNYGDQ</sequence>
<dbReference type="Gene3D" id="3.30.420.250">
    <property type="match status" value="1"/>
</dbReference>
<dbReference type="AlphaFoldDB" id="A0A9D2UJS0"/>
<name>A0A9D2UJS0_9BACT</name>
<dbReference type="Pfam" id="PF12864">
    <property type="entry name" value="DUF3822"/>
    <property type="match status" value="1"/>
</dbReference>
<proteinExistence type="predicted"/>
<evidence type="ECO:0000313" key="2">
    <source>
        <dbReference type="Proteomes" id="UP000787625"/>
    </source>
</evidence>
<comment type="caution">
    <text evidence="1">The sequence shown here is derived from an EMBL/GenBank/DDBJ whole genome shotgun (WGS) entry which is preliminary data.</text>
</comment>
<accession>A0A9D2UJS0</accession>
<gene>
    <name evidence="1" type="ORF">IAA93_08635</name>
</gene>
<dbReference type="InterPro" id="IPR024213">
    <property type="entry name" value="DUF3822"/>
</dbReference>
<dbReference type="Proteomes" id="UP000787625">
    <property type="component" value="Unassembled WGS sequence"/>
</dbReference>
<organism evidence="1 2">
    <name type="scientific">Candidatus Avibacteroides avistercoris</name>
    <dbReference type="NCBI Taxonomy" id="2840690"/>
    <lineage>
        <taxon>Bacteria</taxon>
        <taxon>Pseudomonadati</taxon>
        <taxon>Bacteroidota</taxon>
        <taxon>Bacteroidia</taxon>
        <taxon>Bacteroidales</taxon>
        <taxon>Bacteroidaceae</taxon>
        <taxon>Bacteroidaceae incertae sedis</taxon>
        <taxon>Candidatus Avibacteroides</taxon>
    </lineage>
</organism>
<reference evidence="1" key="2">
    <citation type="submission" date="2021-04" db="EMBL/GenBank/DDBJ databases">
        <authorList>
            <person name="Gilroy R."/>
        </authorList>
    </citation>
    <scope>NUCLEOTIDE SEQUENCE</scope>
    <source>
        <strain evidence="1">MalCec1-1739</strain>
    </source>
</reference>
<dbReference type="EMBL" id="DWUP01000199">
    <property type="protein sequence ID" value="HJD53772.1"/>
    <property type="molecule type" value="Genomic_DNA"/>
</dbReference>
<reference evidence="1" key="1">
    <citation type="journal article" date="2021" name="PeerJ">
        <title>Extensive microbial diversity within the chicken gut microbiome revealed by metagenomics and culture.</title>
        <authorList>
            <person name="Gilroy R."/>
            <person name="Ravi A."/>
            <person name="Getino M."/>
            <person name="Pursley I."/>
            <person name="Horton D.L."/>
            <person name="Alikhan N.F."/>
            <person name="Baker D."/>
            <person name="Gharbi K."/>
            <person name="Hall N."/>
            <person name="Watson M."/>
            <person name="Adriaenssens E.M."/>
            <person name="Foster-Nyarko E."/>
            <person name="Jarju S."/>
            <person name="Secka A."/>
            <person name="Antonio M."/>
            <person name="Oren A."/>
            <person name="Chaudhuri R.R."/>
            <person name="La Ragione R."/>
            <person name="Hildebrand F."/>
            <person name="Pallen M.J."/>
        </authorList>
    </citation>
    <scope>NUCLEOTIDE SEQUENCE</scope>
    <source>
        <strain evidence="1">MalCec1-1739</strain>
    </source>
</reference>
<protein>
    <submittedName>
        <fullName evidence="1">DUF3822 family protein</fullName>
    </submittedName>
</protein>
<dbReference type="Gene3D" id="3.30.420.260">
    <property type="match status" value="1"/>
</dbReference>
<evidence type="ECO:0000313" key="1">
    <source>
        <dbReference type="EMBL" id="HJD53772.1"/>
    </source>
</evidence>
<dbReference type="CDD" id="cd24013">
    <property type="entry name" value="ASKHA_ATPase_BT3980-like"/>
    <property type="match status" value="1"/>
</dbReference>